<evidence type="ECO:0000256" key="6">
    <source>
        <dbReference type="HAMAP-Rule" id="MF_00040"/>
    </source>
</evidence>
<dbReference type="HOGENOM" id="CLU_073981_2_0_10"/>
<dbReference type="RefSeq" id="WP_014202499.1">
    <property type="nucleotide sequence ID" value="NC_016599.1"/>
</dbReference>
<proteinExistence type="inferred from homology"/>
<reference evidence="8 9" key="1">
    <citation type="journal article" date="2012" name="Stand. Genomic Sci.">
        <title>Genome sequence of the orange-pigmented seawater bacterium Owenweeksia hongkongensis type strain (UST20020801(T)).</title>
        <authorList>
            <person name="Riedel T."/>
            <person name="Held B."/>
            <person name="Nolan M."/>
            <person name="Lucas S."/>
            <person name="Lapidus A."/>
            <person name="Tice H."/>
            <person name="Del Rio T.G."/>
            <person name="Cheng J.F."/>
            <person name="Han C."/>
            <person name="Tapia R."/>
            <person name="Goodwin L.A."/>
            <person name="Pitluck S."/>
            <person name="Liolios K."/>
            <person name="Mavromatis K."/>
            <person name="Pagani I."/>
            <person name="Ivanova N."/>
            <person name="Mikhailova N."/>
            <person name="Pati A."/>
            <person name="Chen A."/>
            <person name="Palaniappan K."/>
            <person name="Rohde M."/>
            <person name="Tindall B.J."/>
            <person name="Detter J.C."/>
            <person name="Goker M."/>
            <person name="Woyke T."/>
            <person name="Bristow J."/>
            <person name="Eisen J.A."/>
            <person name="Markowitz V."/>
            <person name="Hugenholtz P."/>
            <person name="Klenk H.P."/>
            <person name="Kyrpides N.C."/>
        </authorList>
    </citation>
    <scope>NUCLEOTIDE SEQUENCE</scope>
    <source>
        <strain evidence="9">DSM 17368 / JCM 12287 / NRRL B-23963</strain>
    </source>
</reference>
<dbReference type="FunFam" id="1.10.132.20:FF:000001">
    <property type="entry name" value="Ribosome-recycling factor"/>
    <property type="match status" value="1"/>
</dbReference>
<dbReference type="AlphaFoldDB" id="G8R483"/>
<dbReference type="Proteomes" id="UP000005631">
    <property type="component" value="Chromosome"/>
</dbReference>
<keyword evidence="4 6" id="KW-0648">Protein biosynthesis</keyword>
<dbReference type="PANTHER" id="PTHR20982">
    <property type="entry name" value="RIBOSOME RECYCLING FACTOR"/>
    <property type="match status" value="1"/>
</dbReference>
<evidence type="ECO:0000256" key="5">
    <source>
        <dbReference type="ARBA" id="ARBA00025050"/>
    </source>
</evidence>
<accession>G8R483</accession>
<dbReference type="InterPro" id="IPR023584">
    <property type="entry name" value="Ribosome_recyc_fac_dom"/>
</dbReference>
<dbReference type="Pfam" id="PF01765">
    <property type="entry name" value="RRF"/>
    <property type="match status" value="1"/>
</dbReference>
<dbReference type="InterPro" id="IPR002661">
    <property type="entry name" value="Ribosome_recyc_fac"/>
</dbReference>
<evidence type="ECO:0000256" key="3">
    <source>
        <dbReference type="ARBA" id="ARBA00022490"/>
    </source>
</evidence>
<keyword evidence="3 6" id="KW-0963">Cytoplasm</keyword>
<evidence type="ECO:0000256" key="4">
    <source>
        <dbReference type="ARBA" id="ARBA00022917"/>
    </source>
</evidence>
<dbReference type="Gene3D" id="1.10.132.20">
    <property type="entry name" value="Ribosome-recycling factor"/>
    <property type="match status" value="1"/>
</dbReference>
<dbReference type="NCBIfam" id="TIGR00496">
    <property type="entry name" value="frr"/>
    <property type="match status" value="1"/>
</dbReference>
<dbReference type="FunFam" id="3.30.1360.40:FF:000001">
    <property type="entry name" value="Ribosome-recycling factor"/>
    <property type="match status" value="1"/>
</dbReference>
<dbReference type="GO" id="GO:0006415">
    <property type="term" value="P:translational termination"/>
    <property type="evidence" value="ECO:0007669"/>
    <property type="project" value="UniProtKB-UniRule"/>
</dbReference>
<dbReference type="STRING" id="926562.Oweho_2176"/>
<dbReference type="InterPro" id="IPR036191">
    <property type="entry name" value="RRF_sf"/>
</dbReference>
<dbReference type="EMBL" id="CP003156">
    <property type="protein sequence ID" value="AEV33150.1"/>
    <property type="molecule type" value="Genomic_DNA"/>
</dbReference>
<comment type="similarity">
    <text evidence="2 6">Belongs to the RRF family.</text>
</comment>
<dbReference type="PANTHER" id="PTHR20982:SF3">
    <property type="entry name" value="MITOCHONDRIAL RIBOSOME RECYCLING FACTOR PSEUDO 1"/>
    <property type="match status" value="1"/>
</dbReference>
<dbReference type="CDD" id="cd00520">
    <property type="entry name" value="RRF"/>
    <property type="match status" value="1"/>
</dbReference>
<dbReference type="KEGG" id="oho:Oweho_2176"/>
<dbReference type="PATRIC" id="fig|926562.3.peg.2194"/>
<dbReference type="eggNOG" id="COG0233">
    <property type="taxonomic scope" value="Bacteria"/>
</dbReference>
<dbReference type="GO" id="GO:0005737">
    <property type="term" value="C:cytoplasm"/>
    <property type="evidence" value="ECO:0007669"/>
    <property type="project" value="UniProtKB-SubCell"/>
</dbReference>
<comment type="function">
    <text evidence="5 6">Responsible for the release of ribosomes from messenger RNA at the termination of protein biosynthesis. May increase the efficiency of translation by recycling ribosomes from one round of translation to another.</text>
</comment>
<evidence type="ECO:0000256" key="2">
    <source>
        <dbReference type="ARBA" id="ARBA00005912"/>
    </source>
</evidence>
<dbReference type="GO" id="GO:0043023">
    <property type="term" value="F:ribosomal large subunit binding"/>
    <property type="evidence" value="ECO:0007669"/>
    <property type="project" value="TreeGrafter"/>
</dbReference>
<name>G8R483_OWEHD</name>
<protein>
    <recommendedName>
        <fullName evidence="6">Ribosome-recycling factor</fullName>
        <shortName evidence="6">RRF</shortName>
    </recommendedName>
    <alternativeName>
        <fullName evidence="6">Ribosome-releasing factor</fullName>
    </alternativeName>
</protein>
<gene>
    <name evidence="6" type="primary">frr</name>
    <name evidence="8" type="ordered locus">Oweho_2176</name>
</gene>
<feature type="domain" description="Ribosome recycling factor" evidence="7">
    <location>
        <begin position="22"/>
        <end position="182"/>
    </location>
</feature>
<dbReference type="Gene3D" id="3.30.1360.40">
    <property type="match status" value="1"/>
</dbReference>
<dbReference type="OrthoDB" id="9804006at2"/>
<evidence type="ECO:0000313" key="9">
    <source>
        <dbReference type="Proteomes" id="UP000005631"/>
    </source>
</evidence>
<comment type="subcellular location">
    <subcellularLocation>
        <location evidence="1 6">Cytoplasm</location>
    </subcellularLocation>
</comment>
<evidence type="ECO:0000259" key="7">
    <source>
        <dbReference type="Pfam" id="PF01765"/>
    </source>
</evidence>
<keyword evidence="9" id="KW-1185">Reference proteome</keyword>
<dbReference type="HAMAP" id="MF_00040">
    <property type="entry name" value="RRF"/>
    <property type="match status" value="1"/>
</dbReference>
<organism evidence="8 9">
    <name type="scientific">Owenweeksia hongkongensis (strain DSM 17368 / CIP 108786 / JCM 12287 / NRRL B-23963 / UST20020801)</name>
    <dbReference type="NCBI Taxonomy" id="926562"/>
    <lineage>
        <taxon>Bacteria</taxon>
        <taxon>Pseudomonadati</taxon>
        <taxon>Bacteroidota</taxon>
        <taxon>Flavobacteriia</taxon>
        <taxon>Flavobacteriales</taxon>
        <taxon>Owenweeksiaceae</taxon>
        <taxon>Owenweeksia</taxon>
    </lineage>
</organism>
<evidence type="ECO:0000313" key="8">
    <source>
        <dbReference type="EMBL" id="AEV33150.1"/>
    </source>
</evidence>
<evidence type="ECO:0000256" key="1">
    <source>
        <dbReference type="ARBA" id="ARBA00004496"/>
    </source>
</evidence>
<sequence>MEEIDIILETAKEQMQASIKHLEKELLKIRAGRANPAMLSSVKVDYYGSQTPLAQVSNISTPDARTLQVQPWEKGLIADIEKAILNSNLGLNPQNNGEVVMINIPALTEERRKDLAKQAKAEAEHARVGIRNARKEANDEIKAIDGISEDFQKDGEARVQAITDSFVKKIDEVYEKKEAEIMHV</sequence>
<dbReference type="SUPFAM" id="SSF55194">
    <property type="entry name" value="Ribosome recycling factor, RRF"/>
    <property type="match status" value="1"/>
</dbReference>